<dbReference type="AlphaFoldDB" id="A5CZ33"/>
<proteinExistence type="predicted"/>
<dbReference type="Gene3D" id="1.10.3210.10">
    <property type="entry name" value="Hypothetical protein af1432"/>
    <property type="match status" value="1"/>
</dbReference>
<dbReference type="InterPro" id="IPR003607">
    <property type="entry name" value="HD/PDEase_dom"/>
</dbReference>
<dbReference type="InterPro" id="IPR006674">
    <property type="entry name" value="HD_domain"/>
</dbReference>
<accession>A5CZ33</accession>
<evidence type="ECO:0000259" key="1">
    <source>
        <dbReference type="SMART" id="SM00471"/>
    </source>
</evidence>
<sequence length="385" mass="44948">MKGKRGGNNLSRDYRDPLYGFITVDEIEQRIIDSIYFQRLRSINQLGTTFFVYPSAMHSRFEHSLGTLFVVDKLFDAIFSKPGATEVFGWDKNTYQMNKKMLRLAALLHDLGHAPFSHAAEDLFPYKDGSDKRYSHEDYTYRFIAGTEIATLISSALGQDVPQKVAEIASERALDKDIAFLSELLTGDFGADRIDYLIRDSYHLGVQYGRFDVHRLLNTLHVRLNEEKEGPEIAVESGGLHTIEAFLLARYFMFVDVYYHKTRRIFDQHLSDFLRLCLPEGCFPENLDEYLLWDDHRVMFMLQKSKYENKIAELLVFRKHYRVAFETGDHPEYHELERFDWLKDTLGARFGEKVKFDEAKKSPYRFKAPLISVKVNGAYKPIQRR</sequence>
<evidence type="ECO:0000313" key="2">
    <source>
        <dbReference type="EMBL" id="BAF60743.1"/>
    </source>
</evidence>
<feature type="domain" description="HD/PDEase" evidence="1">
    <location>
        <begin position="56"/>
        <end position="206"/>
    </location>
</feature>
<dbReference type="InterPro" id="IPR045509">
    <property type="entry name" value="HD_assoc_2"/>
</dbReference>
<dbReference type="Pfam" id="PF01966">
    <property type="entry name" value="HD"/>
    <property type="match status" value="1"/>
</dbReference>
<organism evidence="2 3">
    <name type="scientific">Pelotomaculum thermopropionicum (strain DSM 13744 / JCM 10971 / SI)</name>
    <dbReference type="NCBI Taxonomy" id="370438"/>
    <lineage>
        <taxon>Bacteria</taxon>
        <taxon>Bacillati</taxon>
        <taxon>Bacillota</taxon>
        <taxon>Clostridia</taxon>
        <taxon>Eubacteriales</taxon>
        <taxon>Desulfotomaculaceae</taxon>
        <taxon>Pelotomaculum</taxon>
    </lineage>
</organism>
<dbReference type="CDD" id="cd00077">
    <property type="entry name" value="HDc"/>
    <property type="match status" value="1"/>
</dbReference>
<dbReference type="Pfam" id="PF19276">
    <property type="entry name" value="HD_assoc_2"/>
    <property type="match status" value="1"/>
</dbReference>
<dbReference type="EMBL" id="AP009389">
    <property type="protein sequence ID" value="BAF60743.1"/>
    <property type="molecule type" value="Genomic_DNA"/>
</dbReference>
<name>A5CZ33_PELTS</name>
<dbReference type="SUPFAM" id="SSF109604">
    <property type="entry name" value="HD-domain/PDEase-like"/>
    <property type="match status" value="1"/>
</dbReference>
<dbReference type="InterPro" id="IPR050135">
    <property type="entry name" value="dGTPase-like"/>
</dbReference>
<dbReference type="eggNOG" id="COG1078">
    <property type="taxonomic scope" value="Bacteria"/>
</dbReference>
<dbReference type="STRING" id="370438.PTH_2562"/>
<dbReference type="PANTHER" id="PTHR11373:SF4">
    <property type="entry name" value="DEOXYNUCLEOSIDE TRIPHOSPHATE TRIPHOSPHOHYDROLASE SAMHD1"/>
    <property type="match status" value="1"/>
</dbReference>
<dbReference type="GO" id="GO:0008832">
    <property type="term" value="F:dGTPase activity"/>
    <property type="evidence" value="ECO:0007669"/>
    <property type="project" value="TreeGrafter"/>
</dbReference>
<dbReference type="KEGG" id="pth:PTH_2562"/>
<dbReference type="SMART" id="SM00471">
    <property type="entry name" value="HDc"/>
    <property type="match status" value="1"/>
</dbReference>
<dbReference type="PANTHER" id="PTHR11373">
    <property type="entry name" value="DEOXYNUCLEOSIDE TRIPHOSPHATE TRIPHOSPHOHYDROLASE"/>
    <property type="match status" value="1"/>
</dbReference>
<protein>
    <submittedName>
        <fullName evidence="2">Phosphohydrolases</fullName>
    </submittedName>
</protein>
<keyword evidence="3" id="KW-1185">Reference proteome</keyword>
<gene>
    <name evidence="2" type="ordered locus">PTH_2562</name>
</gene>
<evidence type="ECO:0000313" key="3">
    <source>
        <dbReference type="Proteomes" id="UP000006556"/>
    </source>
</evidence>
<keyword evidence="2" id="KW-0378">Hydrolase</keyword>
<dbReference type="Proteomes" id="UP000006556">
    <property type="component" value="Chromosome"/>
</dbReference>
<dbReference type="HOGENOM" id="CLU_026821_3_0_9"/>
<reference evidence="3" key="1">
    <citation type="journal article" date="2008" name="Genome Res.">
        <title>The genome of Pelotomaculum thermopropionicum reveals niche-associated evolution in anaerobic microbiota.</title>
        <authorList>
            <person name="Kosaka T."/>
            <person name="Kato S."/>
            <person name="Shimoyama T."/>
            <person name="Ishii S."/>
            <person name="Abe T."/>
            <person name="Watanabe K."/>
        </authorList>
    </citation>
    <scope>NUCLEOTIDE SEQUENCE [LARGE SCALE GENOMIC DNA]</scope>
    <source>
        <strain evidence="3">DSM 13744 / JCM 10971 / SI</strain>
    </source>
</reference>
<dbReference type="GO" id="GO:0006203">
    <property type="term" value="P:dGTP catabolic process"/>
    <property type="evidence" value="ECO:0007669"/>
    <property type="project" value="TreeGrafter"/>
</dbReference>